<evidence type="ECO:0000256" key="5">
    <source>
        <dbReference type="ARBA" id="ARBA00022989"/>
    </source>
</evidence>
<protein>
    <submittedName>
        <fullName evidence="8">Purine/pyrimidine permease</fullName>
    </submittedName>
</protein>
<keyword evidence="3" id="KW-0813">Transport</keyword>
<evidence type="ECO:0000256" key="2">
    <source>
        <dbReference type="ARBA" id="ARBA00008821"/>
    </source>
</evidence>
<comment type="similarity">
    <text evidence="2">Belongs to the nucleobase:cation symporter-2 (NCS2) (TC 2.A.40) family.</text>
</comment>
<keyword evidence="4 7" id="KW-0812">Transmembrane</keyword>
<evidence type="ECO:0000256" key="7">
    <source>
        <dbReference type="SAM" id="Phobius"/>
    </source>
</evidence>
<evidence type="ECO:0000256" key="6">
    <source>
        <dbReference type="ARBA" id="ARBA00023136"/>
    </source>
</evidence>
<dbReference type="EMBL" id="JANFXK010000024">
    <property type="protein sequence ID" value="MCQ4638269.1"/>
    <property type="molecule type" value="Genomic_DNA"/>
</dbReference>
<feature type="transmembrane region" description="Helical" evidence="7">
    <location>
        <begin position="158"/>
        <end position="176"/>
    </location>
</feature>
<evidence type="ECO:0000256" key="1">
    <source>
        <dbReference type="ARBA" id="ARBA00004141"/>
    </source>
</evidence>
<dbReference type="NCBIfam" id="NF037981">
    <property type="entry name" value="NCS2_1"/>
    <property type="match status" value="1"/>
</dbReference>
<feature type="transmembrane region" description="Helical" evidence="7">
    <location>
        <begin position="308"/>
        <end position="327"/>
    </location>
</feature>
<dbReference type="PANTHER" id="PTHR42810">
    <property type="entry name" value="PURINE PERMEASE C1399.01C-RELATED"/>
    <property type="match status" value="1"/>
</dbReference>
<organism evidence="8 9">
    <name type="scientific">Anaerovorax odorimutans</name>
    <dbReference type="NCBI Taxonomy" id="109327"/>
    <lineage>
        <taxon>Bacteria</taxon>
        <taxon>Bacillati</taxon>
        <taxon>Bacillota</taxon>
        <taxon>Clostridia</taxon>
        <taxon>Peptostreptococcales</taxon>
        <taxon>Anaerovoracaceae</taxon>
        <taxon>Anaerovorax</taxon>
    </lineage>
</organism>
<gene>
    <name evidence="8" type="ORF">NE619_16180</name>
</gene>
<proteinExistence type="inferred from homology"/>
<evidence type="ECO:0000256" key="4">
    <source>
        <dbReference type="ARBA" id="ARBA00022692"/>
    </source>
</evidence>
<feature type="transmembrane region" description="Helical" evidence="7">
    <location>
        <begin position="391"/>
        <end position="409"/>
    </location>
</feature>
<dbReference type="PANTHER" id="PTHR42810:SF1">
    <property type="entry name" value="PURINE PERMEASE YWDJ-RELATED"/>
    <property type="match status" value="1"/>
</dbReference>
<feature type="transmembrane region" description="Helical" evidence="7">
    <location>
        <begin position="182"/>
        <end position="202"/>
    </location>
</feature>
<evidence type="ECO:0000256" key="3">
    <source>
        <dbReference type="ARBA" id="ARBA00022448"/>
    </source>
</evidence>
<reference evidence="8 9" key="1">
    <citation type="submission" date="2022-06" db="EMBL/GenBank/DDBJ databases">
        <title>Isolation of gut microbiota from human fecal samples.</title>
        <authorList>
            <person name="Pamer E.G."/>
            <person name="Barat B."/>
            <person name="Waligurski E."/>
            <person name="Medina S."/>
            <person name="Paddock L."/>
            <person name="Mostad J."/>
        </authorList>
    </citation>
    <scope>NUCLEOTIDE SEQUENCE [LARGE SCALE GENOMIC DNA]</scope>
    <source>
        <strain evidence="8 9">SL.3.17</strain>
    </source>
</reference>
<comment type="subcellular location">
    <subcellularLocation>
        <location evidence="1">Membrane</location>
        <topology evidence="1">Multi-pass membrane protein</topology>
    </subcellularLocation>
</comment>
<sequence>MYSIQHLIYFAAGTVVLPIAVGIYLELSQQEIAEMLQRTFFLCGITSYLQVKLGHTYPIIDGPAGLWASMFIVMAVSASGTQSGLAGLRISLQTGIVIAGAIVMILAVTGLVTIIAKLFTPIVNGVIITLMVLQMSATFVKGILGVTDENAGADLKSIGIFLITVATILFVAVYLGGFVQSIATLIGVIVGWVLAVLVGLSVQRPTLDNLVSLPRLWAWGTPAFDLGITIACVLSALVLLSMSFASISSMAEAVGEEVSNKTLSRSVFFHGLSTLLAGLFSVIPFMPFVSSTGVVLMTRVAARRPFNIACLLMVVFGIFSPIAAFFASMPSTVAYATSMVIFALILGQGLKEFKKVELGNRECYIIGLSMICGMGVMFLPQDVFATFPQTLHFILSNGLVVGTVMSMALEQIFRKKKIKDK</sequence>
<dbReference type="InterPro" id="IPR006043">
    <property type="entry name" value="NCS2"/>
</dbReference>
<dbReference type="Proteomes" id="UP001524502">
    <property type="component" value="Unassembled WGS sequence"/>
</dbReference>
<comment type="caution">
    <text evidence="8">The sequence shown here is derived from an EMBL/GenBank/DDBJ whole genome shotgun (WGS) entry which is preliminary data.</text>
</comment>
<feature type="transmembrane region" description="Helical" evidence="7">
    <location>
        <begin position="66"/>
        <end position="88"/>
    </location>
</feature>
<accession>A0ABT1RST0</accession>
<evidence type="ECO:0000313" key="8">
    <source>
        <dbReference type="EMBL" id="MCQ4638269.1"/>
    </source>
</evidence>
<feature type="transmembrane region" description="Helical" evidence="7">
    <location>
        <begin position="362"/>
        <end position="379"/>
    </location>
</feature>
<dbReference type="Pfam" id="PF00860">
    <property type="entry name" value="Xan_ur_permease"/>
    <property type="match status" value="1"/>
</dbReference>
<feature type="transmembrane region" description="Helical" evidence="7">
    <location>
        <begin position="122"/>
        <end position="146"/>
    </location>
</feature>
<name>A0ABT1RST0_9FIRM</name>
<keyword evidence="5 7" id="KW-1133">Transmembrane helix</keyword>
<keyword evidence="9" id="KW-1185">Reference proteome</keyword>
<feature type="transmembrane region" description="Helical" evidence="7">
    <location>
        <begin position="95"/>
        <end position="116"/>
    </location>
</feature>
<keyword evidence="6 7" id="KW-0472">Membrane</keyword>
<feature type="transmembrane region" description="Helical" evidence="7">
    <location>
        <begin position="6"/>
        <end position="27"/>
    </location>
</feature>
<evidence type="ECO:0000313" key="9">
    <source>
        <dbReference type="Proteomes" id="UP001524502"/>
    </source>
</evidence>
<feature type="transmembrane region" description="Helical" evidence="7">
    <location>
        <begin position="223"/>
        <end position="247"/>
    </location>
</feature>
<feature type="transmembrane region" description="Helical" evidence="7">
    <location>
        <begin position="267"/>
        <end position="296"/>
    </location>
</feature>
<feature type="transmembrane region" description="Helical" evidence="7">
    <location>
        <begin position="333"/>
        <end position="350"/>
    </location>
</feature>